<keyword evidence="13" id="KW-0109">Calcium transport</keyword>
<evidence type="ECO:0000256" key="13">
    <source>
        <dbReference type="RuleBase" id="RU368044"/>
    </source>
</evidence>
<dbReference type="EMBL" id="JYDV01000069">
    <property type="protein sequence ID" value="KRZ36670.1"/>
    <property type="molecule type" value="Genomic_DNA"/>
</dbReference>
<keyword evidence="13" id="KW-0106">Calcium</keyword>
<dbReference type="InterPro" id="IPR014821">
    <property type="entry name" value="Ins145_P3_rcpt"/>
</dbReference>
<dbReference type="SMART" id="SM00472">
    <property type="entry name" value="MIR"/>
    <property type="match status" value="3"/>
</dbReference>
<name>A0A0V1JNX5_TRIPS</name>
<keyword evidence="10 13" id="KW-0675">Receptor</keyword>
<evidence type="ECO:0000256" key="7">
    <source>
        <dbReference type="ARBA" id="ARBA00022989"/>
    </source>
</evidence>
<keyword evidence="8 13" id="KW-0406">Ion transport</keyword>
<dbReference type="GO" id="GO:0005789">
    <property type="term" value="C:endoplasmic reticulum membrane"/>
    <property type="evidence" value="ECO:0007669"/>
    <property type="project" value="UniProtKB-SubCell"/>
</dbReference>
<dbReference type="SUPFAM" id="SSF100909">
    <property type="entry name" value="IP3 receptor type 1 binding core, domain 2"/>
    <property type="match status" value="2"/>
</dbReference>
<keyword evidence="9 13" id="KW-0472">Membrane</keyword>
<dbReference type="Pfam" id="PF02815">
    <property type="entry name" value="MIR"/>
    <property type="match status" value="1"/>
</dbReference>
<keyword evidence="12 13" id="KW-0407">Ion channel</keyword>
<evidence type="ECO:0000256" key="1">
    <source>
        <dbReference type="ARBA" id="ARBA00004477"/>
    </source>
</evidence>
<feature type="transmembrane region" description="Helical" evidence="13">
    <location>
        <begin position="2366"/>
        <end position="2388"/>
    </location>
</feature>
<feature type="domain" description="MIR" evidence="14">
    <location>
        <begin position="278"/>
        <end position="334"/>
    </location>
</feature>
<dbReference type="PRINTS" id="PR00779">
    <property type="entry name" value="INSP3RECEPTR"/>
</dbReference>
<keyword evidence="4 13" id="KW-0812">Transmembrane</keyword>
<evidence type="ECO:0000256" key="9">
    <source>
        <dbReference type="ARBA" id="ARBA00023136"/>
    </source>
</evidence>
<dbReference type="Gene3D" id="2.80.10.50">
    <property type="match status" value="2"/>
</dbReference>
<evidence type="ECO:0000256" key="5">
    <source>
        <dbReference type="ARBA" id="ARBA00022737"/>
    </source>
</evidence>
<evidence type="ECO:0000313" key="15">
    <source>
        <dbReference type="EMBL" id="KRZ36670.1"/>
    </source>
</evidence>
<reference evidence="15 16" key="1">
    <citation type="submission" date="2015-01" db="EMBL/GenBank/DDBJ databases">
        <title>Evolution of Trichinella species and genotypes.</title>
        <authorList>
            <person name="Korhonen P.K."/>
            <person name="Edoardo P."/>
            <person name="Giuseppe L.R."/>
            <person name="Gasser R.B."/>
        </authorList>
    </citation>
    <scope>NUCLEOTIDE SEQUENCE [LARGE SCALE GENOMIC DNA]</scope>
    <source>
        <strain evidence="15">ISS176</strain>
    </source>
</reference>
<evidence type="ECO:0000256" key="12">
    <source>
        <dbReference type="ARBA" id="ARBA00023303"/>
    </source>
</evidence>
<dbReference type="InterPro" id="IPR015925">
    <property type="entry name" value="Ryanodine_IP3_receptor"/>
</dbReference>
<dbReference type="Pfam" id="PF00520">
    <property type="entry name" value="Ion_trans"/>
    <property type="match status" value="1"/>
</dbReference>
<evidence type="ECO:0000256" key="11">
    <source>
        <dbReference type="ARBA" id="ARBA00023286"/>
    </source>
</evidence>
<dbReference type="GO" id="GO:0030667">
    <property type="term" value="C:secretory granule membrane"/>
    <property type="evidence" value="ECO:0007669"/>
    <property type="project" value="TreeGrafter"/>
</dbReference>
<keyword evidence="7 13" id="KW-1133">Transmembrane helix</keyword>
<dbReference type="InterPro" id="IPR035910">
    <property type="entry name" value="RyR/IP3R_RIH_dom_sf"/>
</dbReference>
<feature type="transmembrane region" description="Helical" evidence="13">
    <location>
        <begin position="2316"/>
        <end position="2336"/>
    </location>
</feature>
<evidence type="ECO:0000256" key="2">
    <source>
        <dbReference type="ARBA" id="ARBA00009453"/>
    </source>
</evidence>
<dbReference type="GO" id="GO:0016529">
    <property type="term" value="C:sarcoplasmic reticulum"/>
    <property type="evidence" value="ECO:0007669"/>
    <property type="project" value="TreeGrafter"/>
</dbReference>
<comment type="subcellular location">
    <subcellularLocation>
        <location evidence="1 13">Endoplasmic reticulum membrane</location>
        <topology evidence="1 13">Multi-pass membrane protein</topology>
    </subcellularLocation>
</comment>
<evidence type="ECO:0000313" key="16">
    <source>
        <dbReference type="Proteomes" id="UP000054826"/>
    </source>
</evidence>
<dbReference type="InterPro" id="IPR005821">
    <property type="entry name" value="Ion_trans_dom"/>
</dbReference>
<dbReference type="GO" id="GO:0051209">
    <property type="term" value="P:release of sequestered calcium ion into cytosol"/>
    <property type="evidence" value="ECO:0007669"/>
    <property type="project" value="UniProtKB-UniRule"/>
</dbReference>
<organism evidence="15 16">
    <name type="scientific">Trichinella pseudospiralis</name>
    <name type="common">Parasitic roundworm</name>
    <dbReference type="NCBI Taxonomy" id="6337"/>
    <lineage>
        <taxon>Eukaryota</taxon>
        <taxon>Metazoa</taxon>
        <taxon>Ecdysozoa</taxon>
        <taxon>Nematoda</taxon>
        <taxon>Enoplea</taxon>
        <taxon>Dorylaimia</taxon>
        <taxon>Trichinellida</taxon>
        <taxon>Trichinellidae</taxon>
        <taxon>Trichinella</taxon>
    </lineage>
</organism>
<dbReference type="PANTHER" id="PTHR13715">
    <property type="entry name" value="RYANODINE RECEPTOR AND IP3 RECEPTOR"/>
    <property type="match status" value="1"/>
</dbReference>
<feature type="transmembrane region" description="Helical" evidence="13">
    <location>
        <begin position="2461"/>
        <end position="2486"/>
    </location>
</feature>
<comment type="function">
    <text evidence="13">Receptor for inositol 1,4,5-trisphosphate, a second messenger that mediates the release of intracellular calcium.</text>
</comment>
<sequence>LSEKSESEVCEKEKDRRTFELCDETAMSAVDVFSSTFLHIGDEVSLYAEGSDGTNGFLSTLGLVDDRCVVRPAFGTPENPPKKFRDCIFKICPVRRYAAQKQLWAEERTRQTSGMSSMTLDMMMRLKFNFRVEDAAEKEREQNQLEFEKTVGQIVQYGTTLQLLHVKSNKFLTVNKKEPARVDRNAMKVTLDAQGNDGSWFTVEPFYKLRSLGDNVVAGDRICLVPYYVAQIPGSQKHQLHVSSLSLAEDSESKEVNCLNDQTCWQVLLFLEYRENLPDVLKGGDVVRLFHAEQQKFLTQDSRNGVQTVFLRVTKRDQALEATSSKALWEVEVIQQEPHKSGAAKWNSTFRFKHLATDMYLAVLEDEHSKKKPFPMSKEFKKKSSKSSSMEATYSLVSMIPASPRDPATLFQLDPTTLTKMDAYIPRHFIFYFFKNFQKKQSYIRLKHIQTKNWVHSTTTRCDPEKGDESVMLKLGCSNWKEDKEAFAILSVMPGEVRDLDFANDACKALADFLQRIRHGLNVMKEKGMIMELLAELIYFVTNAKNHLEDPLKIKPNKVNRNRQKLLREQKVLAQIFDLLRAPFESRKDQRPLFENPSVLSKPGNESFKRMFQLMYTVLRFSQQSYRRNQVYIAERFIDIQHQIGHGLMAEDTITAVLHDNAKLLETHVEKTHIEKFIELVRQNREGRFLDYLTLLCVCKNEANKKIQELICLLVLNDANRDILLETRMFGDQVFIGWLNDESEELEKLAYETMNSPEAERVVNYYKHQLDLFSHMCLDRQFLAIDPPANKHLLNLSQELPISVILRCMVNERLPYDLRANFARLMLHLHVITDLQEVMPVRYARLWKEIPEIVSVEKYTNEEIYSFNQKQRRLFARNRFTGLLTYVEEYLRHVKTAKFSHKAQNVFTLEIVNLAHALVKFGFYSLPELLVLAQDLLDILDNCSLDMESVSNGAVVGRAVVPNRTEENIKMEVSSFIESEKQPSDHEDGKTVNLKTKLTIVEILQYVLNVRLDYRITYLLSLIKKEYASSDTGDVGFYEDLDDLKITQFAHEVFYSKSHCVEVDVEKEDFNCRLELGRENGKQLLRILLQLMLSDYPPLISLGLSVFYQSFNQRNELIQALKQLQLLVSQMDVQNYQQVHRDLLLMKNLVEKSELWVYSAKTGSQKRSLFPMANDKKSTEDEPSQRYDNDLVELMNVEEEKKNMIKLFKELNCKYPMSSEHCRKLLSDILNNWVKLCYADERRPDGRNQQLLRNMRVYEVVIEFLSIPFDKKIDSEMPKLFDLAHQFLCGFCNDNEENQRLLHQRLSLNSDASKCDYLAIEEPRDIETLCAIFRGNRELCANVSDQLIQHVVHLIESKGRNAIFLQFLQTLIPEERTISLTQEKISQVISTSSEDVCLFYTDSAGFEAMMSLMKQSVDLSDLCNPLRYHIELVRLLALCTVGKNVTTELQCASHIPLEHIVRVITDEQCFYEIKEVYLQFLLHCYIDTDADMKDMYCDDCMAQILANILDDVEQLYERGPSINGSVERYICLTVTKLLICFFEQPCAQCFSDPKHENGIFGRLLEALGRLQSIDWLRRQNAIYKSNLINCVETMCKFAHDQRLAVTVDMIMRKEGKSSKWAKLKKAKYFVTQAAHMTRKGHDFNNIVDCFQEIVCRMEDLFGPMARAETMVAVDVLHYPDLTFYDTQSHMKRYSDGEFVTKLIKHCRLLAYDKNEQLCIKLLDTIRSMIPAEQDLDTSTMNSRKDLLLQYLGIHGPGRSGKAKSFKDDDQERWTAMLKKILPQNITNVQCSLNAAGASKLVIDLIVHCSSENIFIAAVELGKTLLEGGNRVVQNSFLECLTSDGVGENFFRVFNEKMQRAQNKLRSSILSRRDRIGGSRMTSRKSSFMSGSSQTSAVGQAHDEAIRKIQDQLKLWSDDDWLGGSESNDIRTERCWREQDKVDTDFLLPAEVTIMEPILRLLQLLCENHNPALQVKDNHTCISICNFSSFRLQNFLRCQENRTNYNMVTETLMFLDTICGSTSGSLGLLHEINEHNVSLVNQALISLTEYCQGPCHENQNAIAMHESNGLDIIISLVLNEIMPLAEKNIQLALEIKSNASKLLLAILESRNDCDNAERILRNMARMAGGAEQLVSAITDVFKLPEMSFNHSAYAENIALQFDTPKIVFETKTDINGNPIENDGYCEVSPSEVGHNIYILAHQLSKYYPKLNSMLKPSNARDEISRSALQFYHDHTAHIEVVRSDRSLELIIFPVPHVCKFLTEETKERVFLKTERDLQGSKVPEFFANFDILYNEIVWQQKLRDKPWLYKCSRSVPIWMRMSFIFAMILNFLVALFYPFDSAFGGWSLVHRFIFFLNSTSNAPLSHFIAAINTEISGFYLLCLLATTTYTFTAPTWTAVAVTSAFVAFSCVSLFGVTVASYLFGLLQIANNIVHTVGIIGSYGPMKLTVASFLSNSNVVYNMFYLLLCLCGLFVHEFFYCFLLFDIVLHEETLCNVIRSVTRNWRSIALTGILAVILVYTFSMVGFVLFSNDFWIEVEPNDQTCAESQNCTETTNVPGEAVKVPFCESLRTCILAVLRWGLSSGGGIGDVLRKPHPQEPLFYMRILYDLSFYFILIVIVLNLIFGVIIDTFADLRNEKQENEEIIRNTCFICGLERSHFENKPVSFDEHIKNDHNIWNYFYFYVLLNTKSSTEFTGPESYVYEMIKEGNVDWFPRMRTMKLAIQEGDGEQTEVKMLQRMICERQEEISNLAARIDELKQMVLKLSRSK</sequence>
<dbReference type="InterPro" id="IPR000493">
    <property type="entry name" value="InsP3_rcpt"/>
</dbReference>
<dbReference type="InterPro" id="IPR036300">
    <property type="entry name" value="MIR_dom_sf"/>
</dbReference>
<dbReference type="InterPro" id="IPR016093">
    <property type="entry name" value="MIR_motif"/>
</dbReference>
<comment type="caution">
    <text evidence="15">The sequence shown here is derived from an EMBL/GenBank/DDBJ whole genome shotgun (WGS) entry which is preliminary data.</text>
</comment>
<gene>
    <name evidence="15" type="primary">itr-1</name>
    <name evidence="15" type="ORF">T4C_6945</name>
</gene>
<evidence type="ECO:0000259" key="14">
    <source>
        <dbReference type="PROSITE" id="PS50919"/>
    </source>
</evidence>
<dbReference type="Gene3D" id="1.25.10.30">
    <property type="entry name" value="IP3 receptor type 1 binding core, RIH domain"/>
    <property type="match status" value="1"/>
</dbReference>
<keyword evidence="11 13" id="KW-1071">Ligand-gated ion channel</keyword>
<evidence type="ECO:0000256" key="3">
    <source>
        <dbReference type="ARBA" id="ARBA00022448"/>
    </source>
</evidence>
<feature type="non-terminal residue" evidence="15">
    <location>
        <position position="1"/>
    </location>
</feature>
<keyword evidence="6 13" id="KW-0256">Endoplasmic reticulum</keyword>
<dbReference type="Gene3D" id="1.10.287.70">
    <property type="match status" value="1"/>
</dbReference>
<dbReference type="PANTHER" id="PTHR13715:SF102">
    <property type="entry name" value="INOSITOL 1,4,5-TRISPHOSPHATE RECEPTOR"/>
    <property type="match status" value="1"/>
</dbReference>
<dbReference type="InterPro" id="IPR000699">
    <property type="entry name" value="RIH_dom"/>
</dbReference>
<feature type="domain" description="MIR" evidence="14">
    <location>
        <begin position="152"/>
        <end position="206"/>
    </location>
</feature>
<dbReference type="SUPFAM" id="SSF82109">
    <property type="entry name" value="MIR domain"/>
    <property type="match status" value="2"/>
</dbReference>
<evidence type="ECO:0000256" key="4">
    <source>
        <dbReference type="ARBA" id="ARBA00022692"/>
    </source>
</evidence>
<feature type="transmembrane region" description="Helical" evidence="13">
    <location>
        <begin position="2506"/>
        <end position="2528"/>
    </location>
</feature>
<keyword evidence="5" id="KW-0677">Repeat</keyword>
<protein>
    <recommendedName>
        <fullName evidence="13">Inositol 1,4,5-trisphosphate receptor</fullName>
    </recommendedName>
</protein>
<comment type="similarity">
    <text evidence="2 13">Belongs to the InsP3 receptor family.</text>
</comment>
<feature type="transmembrane region" description="Helical" evidence="13">
    <location>
        <begin position="2608"/>
        <end position="2627"/>
    </location>
</feature>
<dbReference type="GO" id="GO:0005509">
    <property type="term" value="F:calcium ion binding"/>
    <property type="evidence" value="ECO:0007669"/>
    <property type="project" value="TreeGrafter"/>
</dbReference>
<evidence type="ECO:0000256" key="8">
    <source>
        <dbReference type="ARBA" id="ARBA00023065"/>
    </source>
</evidence>
<evidence type="ECO:0000256" key="6">
    <source>
        <dbReference type="ARBA" id="ARBA00022824"/>
    </source>
</evidence>
<keyword evidence="13" id="KW-0107">Calcium channel</keyword>
<accession>A0A0V1JNX5</accession>
<comment type="domain">
    <text evidence="13">The receptor contains a calcium channel in its C-terminal extremity. Its large N-terminal cytoplasmic region has the ligand-binding site in the N-terminus and modulatory sites in the middle portion immediately upstream of the channel region.</text>
</comment>
<keyword evidence="3 13" id="KW-0813">Transport</keyword>
<dbReference type="GO" id="GO:0005886">
    <property type="term" value="C:plasma membrane"/>
    <property type="evidence" value="ECO:0007669"/>
    <property type="project" value="TreeGrafter"/>
</dbReference>
<dbReference type="GO" id="GO:0070679">
    <property type="term" value="F:inositol 1,4,5 trisphosphate binding"/>
    <property type="evidence" value="ECO:0007669"/>
    <property type="project" value="UniProtKB-UniRule"/>
</dbReference>
<proteinExistence type="inferred from homology"/>
<dbReference type="Proteomes" id="UP000054826">
    <property type="component" value="Unassembled WGS sequence"/>
</dbReference>
<evidence type="ECO:0000256" key="10">
    <source>
        <dbReference type="ARBA" id="ARBA00023170"/>
    </source>
</evidence>
<dbReference type="InterPro" id="IPR013662">
    <property type="entry name" value="RIH_assoc-dom"/>
</dbReference>
<dbReference type="GO" id="GO:0035091">
    <property type="term" value="F:phosphatidylinositol binding"/>
    <property type="evidence" value="ECO:0007669"/>
    <property type="project" value="TreeGrafter"/>
</dbReference>
<dbReference type="Pfam" id="PF08709">
    <property type="entry name" value="Ins145_P3_rec"/>
    <property type="match status" value="1"/>
</dbReference>
<dbReference type="Pfam" id="PF01365">
    <property type="entry name" value="RYDR_ITPR"/>
    <property type="match status" value="2"/>
</dbReference>
<dbReference type="GO" id="GO:0005220">
    <property type="term" value="F:inositol 1,4,5-trisphosphate-gated calcium channel activity"/>
    <property type="evidence" value="ECO:0007669"/>
    <property type="project" value="UniProtKB-UniRule"/>
</dbReference>
<dbReference type="Pfam" id="PF08454">
    <property type="entry name" value="RIH_assoc"/>
    <property type="match status" value="1"/>
</dbReference>
<dbReference type="PROSITE" id="PS50919">
    <property type="entry name" value="MIR"/>
    <property type="match status" value="2"/>
</dbReference>